<keyword evidence="4" id="KW-1185">Reference proteome</keyword>
<name>A0A9P5ZFP2_PLEER</name>
<evidence type="ECO:0000256" key="1">
    <source>
        <dbReference type="SAM" id="MobiDB-lite"/>
    </source>
</evidence>
<dbReference type="EMBL" id="MU154781">
    <property type="protein sequence ID" value="KAF9487407.1"/>
    <property type="molecule type" value="Genomic_DNA"/>
</dbReference>
<dbReference type="Proteomes" id="UP000807025">
    <property type="component" value="Unassembled WGS sequence"/>
</dbReference>
<sequence>MNKHSTRPRSTWSSTFVCILCLWSGRDAGATGVCRLKARVAQPTSTPPPVPTTDGGFVGATTSTSGSITSSRASSASAAPIPLPSVVDDTQNESIDVNNLPTQCRSRCNAVADAVNSCTSSSTTCACTRGNQDNVVECLECMVLLAPGVVEVLRQAQESIDELERSCSDAGISLPHRTIIDSSADQLLLLQRDDLPFPRYPNVSSSWLD</sequence>
<feature type="compositionally biased region" description="Low complexity" evidence="1">
    <location>
        <begin position="64"/>
        <end position="79"/>
    </location>
</feature>
<proteinExistence type="predicted"/>
<organism evidence="3 4">
    <name type="scientific">Pleurotus eryngii</name>
    <name type="common">Boletus of the steppes</name>
    <dbReference type="NCBI Taxonomy" id="5323"/>
    <lineage>
        <taxon>Eukaryota</taxon>
        <taxon>Fungi</taxon>
        <taxon>Dikarya</taxon>
        <taxon>Basidiomycota</taxon>
        <taxon>Agaricomycotina</taxon>
        <taxon>Agaricomycetes</taxon>
        <taxon>Agaricomycetidae</taxon>
        <taxon>Agaricales</taxon>
        <taxon>Pleurotineae</taxon>
        <taxon>Pleurotaceae</taxon>
        <taxon>Pleurotus</taxon>
    </lineage>
</organism>
<dbReference type="OrthoDB" id="10663237at2759"/>
<feature type="signal peptide" evidence="2">
    <location>
        <begin position="1"/>
        <end position="30"/>
    </location>
</feature>
<dbReference type="AlphaFoldDB" id="A0A9P5ZFP2"/>
<feature type="chain" id="PRO_5040306085" evidence="2">
    <location>
        <begin position="31"/>
        <end position="209"/>
    </location>
</feature>
<comment type="caution">
    <text evidence="3">The sequence shown here is derived from an EMBL/GenBank/DDBJ whole genome shotgun (WGS) entry which is preliminary data.</text>
</comment>
<feature type="region of interest" description="Disordered" evidence="1">
    <location>
        <begin position="64"/>
        <end position="89"/>
    </location>
</feature>
<gene>
    <name evidence="3" type="ORF">BDN71DRAFT_650264</name>
</gene>
<keyword evidence="2" id="KW-0732">Signal</keyword>
<evidence type="ECO:0000313" key="4">
    <source>
        <dbReference type="Proteomes" id="UP000807025"/>
    </source>
</evidence>
<evidence type="ECO:0000256" key="2">
    <source>
        <dbReference type="SAM" id="SignalP"/>
    </source>
</evidence>
<evidence type="ECO:0000313" key="3">
    <source>
        <dbReference type="EMBL" id="KAF9487407.1"/>
    </source>
</evidence>
<accession>A0A9P5ZFP2</accession>
<reference evidence="3" key="1">
    <citation type="submission" date="2020-11" db="EMBL/GenBank/DDBJ databases">
        <authorList>
            <consortium name="DOE Joint Genome Institute"/>
            <person name="Ahrendt S."/>
            <person name="Riley R."/>
            <person name="Andreopoulos W."/>
            <person name="Labutti K."/>
            <person name="Pangilinan J."/>
            <person name="Ruiz-Duenas F.J."/>
            <person name="Barrasa J.M."/>
            <person name="Sanchez-Garcia M."/>
            <person name="Camarero S."/>
            <person name="Miyauchi S."/>
            <person name="Serrano A."/>
            <person name="Linde D."/>
            <person name="Babiker R."/>
            <person name="Drula E."/>
            <person name="Ayuso-Fernandez I."/>
            <person name="Pacheco R."/>
            <person name="Padilla G."/>
            <person name="Ferreira P."/>
            <person name="Barriuso J."/>
            <person name="Kellner H."/>
            <person name="Castanera R."/>
            <person name="Alfaro M."/>
            <person name="Ramirez L."/>
            <person name="Pisabarro A.G."/>
            <person name="Kuo A."/>
            <person name="Tritt A."/>
            <person name="Lipzen A."/>
            <person name="He G."/>
            <person name="Yan M."/>
            <person name="Ng V."/>
            <person name="Cullen D."/>
            <person name="Martin F."/>
            <person name="Rosso M.-N."/>
            <person name="Henrissat B."/>
            <person name="Hibbett D."/>
            <person name="Martinez A.T."/>
            <person name="Grigoriev I.V."/>
        </authorList>
    </citation>
    <scope>NUCLEOTIDE SEQUENCE</scope>
    <source>
        <strain evidence="3">ATCC 90797</strain>
    </source>
</reference>
<protein>
    <submittedName>
        <fullName evidence="3">Uncharacterized protein</fullName>
    </submittedName>
</protein>